<dbReference type="OrthoDB" id="267397at2759"/>
<evidence type="ECO:0000259" key="2">
    <source>
        <dbReference type="PROSITE" id="PS50053"/>
    </source>
</evidence>
<proteinExistence type="predicted"/>
<feature type="compositionally biased region" description="Low complexity" evidence="1">
    <location>
        <begin position="158"/>
        <end position="171"/>
    </location>
</feature>
<dbReference type="HOGENOM" id="CLU_976623_0_0_1"/>
<dbReference type="CDD" id="cd17039">
    <property type="entry name" value="Ubl_ubiquitin_like"/>
    <property type="match status" value="1"/>
</dbReference>
<feature type="compositionally biased region" description="Acidic residues" evidence="1">
    <location>
        <begin position="257"/>
        <end position="267"/>
    </location>
</feature>
<feature type="compositionally biased region" description="Gly residues" evidence="1">
    <location>
        <begin position="172"/>
        <end position="187"/>
    </location>
</feature>
<gene>
    <name evidence="3" type="ORF">CGGC5_6376</name>
    <name evidence="4" type="ORF">CGGC5_v003018</name>
</gene>
<dbReference type="Gene3D" id="3.10.20.90">
    <property type="entry name" value="Phosphatidylinositol 3-kinase Catalytic Subunit, Chain A, domain 1"/>
    <property type="match status" value="1"/>
</dbReference>
<dbReference type="InterPro" id="IPR000626">
    <property type="entry name" value="Ubiquitin-like_dom"/>
</dbReference>
<evidence type="ECO:0000313" key="3">
    <source>
        <dbReference type="EMBL" id="ELA33759.1"/>
    </source>
</evidence>
<organism evidence="3">
    <name type="scientific">Colletotrichum fructicola (strain Nara gc5)</name>
    <name type="common">Anthracnose fungus</name>
    <name type="synonym">Colletotrichum gloeosporioides (strain Nara gc5)</name>
    <dbReference type="NCBI Taxonomy" id="1213859"/>
    <lineage>
        <taxon>Eukaryota</taxon>
        <taxon>Fungi</taxon>
        <taxon>Dikarya</taxon>
        <taxon>Ascomycota</taxon>
        <taxon>Pezizomycotina</taxon>
        <taxon>Sordariomycetes</taxon>
        <taxon>Hypocreomycetidae</taxon>
        <taxon>Glomerellales</taxon>
        <taxon>Glomerellaceae</taxon>
        <taxon>Colletotrichum</taxon>
        <taxon>Colletotrichum gloeosporioides species complex</taxon>
    </lineage>
</organism>
<reference evidence="4 5" key="2">
    <citation type="submission" date="2012-08" db="EMBL/GenBank/DDBJ databases">
        <authorList>
            <person name="Gan P.H.P."/>
            <person name="Ikeda K."/>
            <person name="Irieda H."/>
            <person name="Narusaka M."/>
            <person name="O'Connell R.J."/>
            <person name="Narusaka Y."/>
            <person name="Takano Y."/>
            <person name="Kubo Y."/>
            <person name="Shirasu K."/>
        </authorList>
    </citation>
    <scope>NUCLEOTIDE SEQUENCE [LARGE SCALE GENOMIC DNA]</scope>
    <source>
        <strain evidence="4 5">Nara gc5</strain>
    </source>
</reference>
<protein>
    <recommendedName>
        <fullName evidence="2">Ubiquitin-like domain-containing protein</fullName>
    </recommendedName>
</protein>
<dbReference type="InterPro" id="IPR029071">
    <property type="entry name" value="Ubiquitin-like_domsf"/>
</dbReference>
<reference evidence="3" key="1">
    <citation type="submission" date="2012-08" db="EMBL/GenBank/DDBJ databases">
        <title>Genome analysis of Colletotrichum orbiculare and Colletotrichum fructicola.</title>
        <authorList>
            <person name="Gan P.H.P."/>
            <person name="Ikeda K."/>
            <person name="Irieda H."/>
            <person name="Narusaka M."/>
            <person name="O'Connell R.J."/>
            <person name="Narusaka Y."/>
            <person name="Takano Y."/>
            <person name="Kubo Y."/>
            <person name="Shirasu K."/>
        </authorList>
    </citation>
    <scope>NUCLEOTIDE SEQUENCE</scope>
    <source>
        <strain evidence="3">Nara gc5</strain>
    </source>
</reference>
<sequence length="285" mass="29975">MATSTTTAILLRVKTGDGQPAEVEIESRATIAALKQKISEITKIPLTGQKLRADGFEFKDNDDKRIVGDVLKSRATLHFINEKPQPQVQAGGGKATKQGHEYKGTRAKNSVVQQGTKVETGFQGQDPSNRGKHGFHQTNSSNGQLVQGDQLKAPQTPGSPQASGSSQASNRGGRGGRGSRGGRGGRGNTSQSSRGRARGKGPSHQGGTYSQGQRTKGNAPPARNKGNTYVKTTTDGTVHHQGDVIHSNFAGLAPEGLGEDSFEDTECDGGSLHQGNMYGSDSTKK</sequence>
<feature type="domain" description="Ubiquitin-like" evidence="2">
    <location>
        <begin position="9"/>
        <end position="86"/>
    </location>
</feature>
<evidence type="ECO:0000313" key="5">
    <source>
        <dbReference type="Proteomes" id="UP000011096"/>
    </source>
</evidence>
<feature type="compositionally biased region" description="Polar residues" evidence="1">
    <location>
        <begin position="205"/>
        <end position="216"/>
    </location>
</feature>
<feature type="region of interest" description="Disordered" evidence="1">
    <location>
        <begin position="82"/>
        <end position="285"/>
    </location>
</feature>
<feature type="compositionally biased region" description="Polar residues" evidence="1">
    <location>
        <begin position="107"/>
        <end position="128"/>
    </location>
</feature>
<accession>L2G500</accession>
<keyword evidence="5" id="KW-1185">Reference proteome</keyword>
<evidence type="ECO:0000256" key="1">
    <source>
        <dbReference type="SAM" id="MobiDB-lite"/>
    </source>
</evidence>
<dbReference type="Proteomes" id="UP000011096">
    <property type="component" value="Unassembled WGS sequence"/>
</dbReference>
<dbReference type="InParanoid" id="L2G500"/>
<dbReference type="EMBL" id="KB020645">
    <property type="protein sequence ID" value="ELA33759.1"/>
    <property type="molecule type" value="Genomic_DNA"/>
</dbReference>
<dbReference type="AlphaFoldDB" id="L2G500"/>
<feature type="compositionally biased region" description="Polar residues" evidence="1">
    <location>
        <begin position="273"/>
        <end position="285"/>
    </location>
</feature>
<reference evidence="4 5" key="3">
    <citation type="submission" date="2020-04" db="EMBL/GenBank/DDBJ databases">
        <title>Genome sequencing and assembly of multiple isolates from the Colletotrichum gloeosporioides species complex.</title>
        <authorList>
            <person name="Gan P."/>
            <person name="Shirasu K."/>
        </authorList>
    </citation>
    <scope>NUCLEOTIDE SEQUENCE [LARGE SCALE GENOMIC DNA]</scope>
    <source>
        <strain evidence="4 5">Nara gc5</strain>
    </source>
</reference>
<feature type="compositionally biased region" description="Polar residues" evidence="1">
    <location>
        <begin position="136"/>
        <end position="147"/>
    </location>
</feature>
<dbReference type="EMBL" id="ANPB02000002">
    <property type="protein sequence ID" value="KAF4490032.1"/>
    <property type="molecule type" value="Genomic_DNA"/>
</dbReference>
<feature type="compositionally biased region" description="Polar residues" evidence="1">
    <location>
        <begin position="225"/>
        <end position="236"/>
    </location>
</feature>
<dbReference type="Pfam" id="PF00240">
    <property type="entry name" value="ubiquitin"/>
    <property type="match status" value="1"/>
</dbReference>
<dbReference type="SUPFAM" id="SSF54236">
    <property type="entry name" value="Ubiquitin-like"/>
    <property type="match status" value="1"/>
</dbReference>
<evidence type="ECO:0000313" key="4">
    <source>
        <dbReference type="EMBL" id="KAF4490032.1"/>
    </source>
</evidence>
<dbReference type="PROSITE" id="PS50053">
    <property type="entry name" value="UBIQUITIN_2"/>
    <property type="match status" value="1"/>
</dbReference>
<name>L2G500_COLFN</name>